<evidence type="ECO:0000313" key="2">
    <source>
        <dbReference type="EMBL" id="CAD8428564.1"/>
    </source>
</evidence>
<accession>A0A7S0CQ56</accession>
<keyword evidence="1" id="KW-0812">Transmembrane</keyword>
<proteinExistence type="predicted"/>
<name>A0A7S0CQ56_9EUKA</name>
<organism evidence="2">
    <name type="scientific">Amorphochlora amoebiformis</name>
    <dbReference type="NCBI Taxonomy" id="1561963"/>
    <lineage>
        <taxon>Eukaryota</taxon>
        <taxon>Sar</taxon>
        <taxon>Rhizaria</taxon>
        <taxon>Cercozoa</taxon>
        <taxon>Chlorarachniophyceae</taxon>
        <taxon>Amorphochlora</taxon>
    </lineage>
</organism>
<protein>
    <submittedName>
        <fullName evidence="2">Uncharacterized protein</fullName>
    </submittedName>
</protein>
<reference evidence="2" key="1">
    <citation type="submission" date="2021-01" db="EMBL/GenBank/DDBJ databases">
        <authorList>
            <person name="Corre E."/>
            <person name="Pelletier E."/>
            <person name="Niang G."/>
            <person name="Scheremetjew M."/>
            <person name="Finn R."/>
            <person name="Kale V."/>
            <person name="Holt S."/>
            <person name="Cochrane G."/>
            <person name="Meng A."/>
            <person name="Brown T."/>
            <person name="Cohen L."/>
        </authorList>
    </citation>
    <scope>NUCLEOTIDE SEQUENCE</scope>
    <source>
        <strain evidence="2">CCMP2058</strain>
    </source>
</reference>
<dbReference type="EMBL" id="HBEM01000356">
    <property type="protein sequence ID" value="CAD8428564.1"/>
    <property type="molecule type" value="Transcribed_RNA"/>
</dbReference>
<feature type="transmembrane region" description="Helical" evidence="1">
    <location>
        <begin position="20"/>
        <end position="51"/>
    </location>
</feature>
<sequence length="257" mass="28402">MSMTIGPLPRRRKRPKGILLILITSSLMTYFLLGFFGVFLNMFLFALIYFLQSLCGALRSQPSGPPKPTELFNITSLGETSRKFSISAEYGTSDLFLAAPGLPHKRVTMTNEIGAGCRFHLIPFGGVSTETKTGGEADYLKELPWGESAVLVVLIEAADGPCAGSRLTVNAAGRARWFKRSTPSFREEFTMTKYGANWTIKTHGRLLDARSLVSSRAWKPNYGAAVHMILLGFVRARDMVSDLVSCKCIEKLSRYLC</sequence>
<gene>
    <name evidence="2" type="ORF">LAMO00422_LOCUS258</name>
</gene>
<dbReference type="AlphaFoldDB" id="A0A7S0CQ56"/>
<evidence type="ECO:0000256" key="1">
    <source>
        <dbReference type="SAM" id="Phobius"/>
    </source>
</evidence>
<keyword evidence="1" id="KW-1133">Transmembrane helix</keyword>
<keyword evidence="1" id="KW-0472">Membrane</keyword>